<keyword evidence="6" id="KW-0406">Ion transport</keyword>
<evidence type="ECO:0000256" key="2">
    <source>
        <dbReference type="ARBA" id="ARBA00008497"/>
    </source>
</evidence>
<feature type="region of interest" description="Disordered" evidence="9">
    <location>
        <begin position="333"/>
        <end position="394"/>
    </location>
</feature>
<keyword evidence="3" id="KW-0813">Transport</keyword>
<evidence type="ECO:0000256" key="9">
    <source>
        <dbReference type="SAM" id="MobiDB-lite"/>
    </source>
</evidence>
<comment type="caution">
    <text evidence="11">The sequence shown here is derived from an EMBL/GenBank/DDBJ whole genome shotgun (WGS) entry which is preliminary data.</text>
</comment>
<proteinExistence type="inferred from homology"/>
<evidence type="ECO:0000256" key="3">
    <source>
        <dbReference type="ARBA" id="ARBA00022448"/>
    </source>
</evidence>
<keyword evidence="4 10" id="KW-0812">Transmembrane</keyword>
<evidence type="ECO:0000256" key="6">
    <source>
        <dbReference type="ARBA" id="ARBA00023065"/>
    </source>
</evidence>
<protein>
    <submittedName>
        <fullName evidence="11">Uncharacterized protein</fullName>
    </submittedName>
</protein>
<dbReference type="GO" id="GO:0005886">
    <property type="term" value="C:plasma membrane"/>
    <property type="evidence" value="ECO:0007669"/>
    <property type="project" value="TreeGrafter"/>
</dbReference>
<evidence type="ECO:0000256" key="7">
    <source>
        <dbReference type="ARBA" id="ARBA00023136"/>
    </source>
</evidence>
<dbReference type="InterPro" id="IPR029569">
    <property type="entry name" value="CALHM"/>
</dbReference>
<sequence length="556" mass="60651">MVHPDHPNIESGMLKNLSTPGSAFAITFLFLVFQYTFKLDFQCPCDPSNNTVFCVLYIVFPVIIIFCILILTAKTSTAVCLGTWKYNCKHNFCKWQGSCCDPRSPTCCYIFKHIMRNVVLSCLWIITVLIDGDVYVCLGLTEVNITSWHNQIPCKEKEKLTTDEYNNLKHHQTVSEIIGLSFLFTIPLVWCIFSLGFQYHKNPYKNLYEDLYEDKAITLAEMSLQERAKKCAEDNYFCITELSDLNNLSTYSKGVITLLDEATTTSVLPSINSALTSITSKISSITLEFSLIKLGQSLPTSEPFSTIPNFASITSKLILITSELTLLNTALSNKTSADSPTPADSSRTPAVPSSSPGEHSTSRADPSTSPADPSSTPDPSRTPADPFTTSAASSTSSDYLTFSTISETTSALTSITCKLTSIISGLASIISAPSLITTQLPFTTSAFNSITSELSSITSDLTSITSKLSSITSLPSLDISLTISALSSITINLSSFTSDLSKFTLELKNLNCSAPSSTTTASTSRTNYFSQKTQILFSRISTFFSKNREPSSVVSE</sequence>
<comment type="similarity">
    <text evidence="2">Belongs to the CALHM family.</text>
</comment>
<keyword evidence="7 10" id="KW-0472">Membrane</keyword>
<feature type="compositionally biased region" description="Low complexity" evidence="9">
    <location>
        <begin position="363"/>
        <end position="394"/>
    </location>
</feature>
<dbReference type="GO" id="GO:1904669">
    <property type="term" value="P:ATP export"/>
    <property type="evidence" value="ECO:0007669"/>
    <property type="project" value="UniProtKB-ARBA"/>
</dbReference>
<evidence type="ECO:0000256" key="4">
    <source>
        <dbReference type="ARBA" id="ARBA00022692"/>
    </source>
</evidence>
<dbReference type="EMBL" id="JAFHDT010000114">
    <property type="protein sequence ID" value="KAI7790448.1"/>
    <property type="molecule type" value="Genomic_DNA"/>
</dbReference>
<keyword evidence="5 10" id="KW-1133">Transmembrane helix</keyword>
<organism evidence="11 12">
    <name type="scientific">Triplophysa rosa</name>
    <name type="common">Cave loach</name>
    <dbReference type="NCBI Taxonomy" id="992332"/>
    <lineage>
        <taxon>Eukaryota</taxon>
        <taxon>Metazoa</taxon>
        <taxon>Chordata</taxon>
        <taxon>Craniata</taxon>
        <taxon>Vertebrata</taxon>
        <taxon>Euteleostomi</taxon>
        <taxon>Actinopterygii</taxon>
        <taxon>Neopterygii</taxon>
        <taxon>Teleostei</taxon>
        <taxon>Ostariophysi</taxon>
        <taxon>Cypriniformes</taxon>
        <taxon>Nemacheilidae</taxon>
        <taxon>Triplophysa</taxon>
    </lineage>
</organism>
<evidence type="ECO:0000256" key="5">
    <source>
        <dbReference type="ARBA" id="ARBA00022989"/>
    </source>
</evidence>
<keyword evidence="12" id="KW-1185">Reference proteome</keyword>
<feature type="compositionally biased region" description="Polar residues" evidence="9">
    <location>
        <begin position="333"/>
        <end position="359"/>
    </location>
</feature>
<evidence type="ECO:0000256" key="10">
    <source>
        <dbReference type="SAM" id="Phobius"/>
    </source>
</evidence>
<accession>A0A9W7T5T0</accession>
<evidence type="ECO:0000313" key="11">
    <source>
        <dbReference type="EMBL" id="KAI7790448.1"/>
    </source>
</evidence>
<dbReference type="AlphaFoldDB" id="A0A9W7T5T0"/>
<dbReference type="PANTHER" id="PTHR32261">
    <property type="entry name" value="CALCIUM HOMEOSTASIS MODULATOR PROTEIN"/>
    <property type="match status" value="1"/>
</dbReference>
<comment type="subcellular location">
    <subcellularLocation>
        <location evidence="1">Membrane</location>
        <topology evidence="1">Multi-pass membrane protein</topology>
    </subcellularLocation>
</comment>
<feature type="transmembrane region" description="Helical" evidence="10">
    <location>
        <begin position="177"/>
        <end position="197"/>
    </location>
</feature>
<feature type="transmembrane region" description="Helical" evidence="10">
    <location>
        <begin position="49"/>
        <end position="71"/>
    </location>
</feature>
<evidence type="ECO:0000256" key="8">
    <source>
        <dbReference type="ARBA" id="ARBA00023303"/>
    </source>
</evidence>
<evidence type="ECO:0000313" key="12">
    <source>
        <dbReference type="Proteomes" id="UP001059041"/>
    </source>
</evidence>
<reference evidence="11" key="1">
    <citation type="submission" date="2021-02" db="EMBL/GenBank/DDBJ databases">
        <title>Comparative genomics reveals that relaxation of natural selection precedes convergent phenotypic evolution of cavefish.</title>
        <authorList>
            <person name="Peng Z."/>
        </authorList>
    </citation>
    <scope>NUCLEOTIDE SEQUENCE</scope>
    <source>
        <tissue evidence="11">Muscle</tissue>
    </source>
</reference>
<dbReference type="OrthoDB" id="8813775at2759"/>
<name>A0A9W7T5T0_TRIRA</name>
<evidence type="ECO:0000256" key="1">
    <source>
        <dbReference type="ARBA" id="ARBA00004141"/>
    </source>
</evidence>
<gene>
    <name evidence="11" type="ORF">IRJ41_003842</name>
</gene>
<keyword evidence="8" id="KW-0407">Ion channel</keyword>
<dbReference type="GO" id="GO:0005261">
    <property type="term" value="F:monoatomic cation channel activity"/>
    <property type="evidence" value="ECO:0007669"/>
    <property type="project" value="TreeGrafter"/>
</dbReference>
<dbReference type="Proteomes" id="UP001059041">
    <property type="component" value="Unassembled WGS sequence"/>
</dbReference>
<dbReference type="Pfam" id="PF14798">
    <property type="entry name" value="Ca_hom_mod"/>
    <property type="match status" value="1"/>
</dbReference>
<feature type="transmembrane region" description="Helical" evidence="10">
    <location>
        <begin position="21"/>
        <end position="37"/>
    </location>
</feature>
<dbReference type="PANTHER" id="PTHR32261:SF1">
    <property type="entry name" value="CALCIUM HOMEOSTASIS MODULATOR PROTEIN"/>
    <property type="match status" value="1"/>
</dbReference>